<evidence type="ECO:0000256" key="7">
    <source>
        <dbReference type="ARBA" id="ARBA00022840"/>
    </source>
</evidence>
<keyword evidence="5" id="KW-0547">Nucleotide-binding</keyword>
<dbReference type="Gene3D" id="3.30.70.560">
    <property type="entry name" value="7,8-Dihydro-6-hydroxymethylpterin-pyrophosphokinase HPPK"/>
    <property type="match status" value="1"/>
</dbReference>
<evidence type="ECO:0000259" key="9">
    <source>
        <dbReference type="PROSITE" id="PS00794"/>
    </source>
</evidence>
<keyword evidence="4" id="KW-0808">Transferase</keyword>
<dbReference type="PROSITE" id="PS00794">
    <property type="entry name" value="HPPK"/>
    <property type="match status" value="1"/>
</dbReference>
<evidence type="ECO:0000256" key="2">
    <source>
        <dbReference type="ARBA" id="ARBA00005051"/>
    </source>
</evidence>
<dbReference type="InterPro" id="IPR000550">
    <property type="entry name" value="Hppk"/>
</dbReference>
<evidence type="ECO:0000313" key="10">
    <source>
        <dbReference type="EMBL" id="TCO57992.1"/>
    </source>
</evidence>
<evidence type="ECO:0000256" key="3">
    <source>
        <dbReference type="ARBA" id="ARBA00013253"/>
    </source>
</evidence>
<dbReference type="OrthoDB" id="9808041at2"/>
<gene>
    <name evidence="10" type="ORF">EV192_10554</name>
</gene>
<dbReference type="UniPathway" id="UPA00077">
    <property type="reaction ID" value="UER00155"/>
</dbReference>
<accession>A0A4R2JHZ4</accession>
<dbReference type="GO" id="GO:0016301">
    <property type="term" value="F:kinase activity"/>
    <property type="evidence" value="ECO:0007669"/>
    <property type="project" value="UniProtKB-KW"/>
</dbReference>
<dbReference type="EMBL" id="SLWS01000005">
    <property type="protein sequence ID" value="TCO57992.1"/>
    <property type="molecule type" value="Genomic_DNA"/>
</dbReference>
<evidence type="ECO:0000256" key="5">
    <source>
        <dbReference type="ARBA" id="ARBA00022741"/>
    </source>
</evidence>
<dbReference type="GO" id="GO:0046654">
    <property type="term" value="P:tetrahydrofolate biosynthetic process"/>
    <property type="evidence" value="ECO:0007669"/>
    <property type="project" value="UniProtKB-UniPathway"/>
</dbReference>
<dbReference type="AlphaFoldDB" id="A0A4R2JHZ4"/>
<keyword evidence="8" id="KW-0289">Folate biosynthesis</keyword>
<dbReference type="Pfam" id="PF01288">
    <property type="entry name" value="HPPK"/>
    <property type="match status" value="1"/>
</dbReference>
<dbReference type="GO" id="GO:0005524">
    <property type="term" value="F:ATP binding"/>
    <property type="evidence" value="ECO:0007669"/>
    <property type="project" value="UniProtKB-KW"/>
</dbReference>
<sequence length="164" mass="17903">MTVAVLSVGSNMGDRLGHLKSTVDGLPVVAVSPVYQTAPWGVTDQDDFLNAVLVVAADDVDEWGWLRRAHELENAAGRVRDRRWGPRTLDVDIVTVSGVTSDDPRLELPHPRAHERAFVLVPWLAVRPDAELPGHGRVRDLVAALPAAEVDGVRLREDLTLEAV</sequence>
<dbReference type="GO" id="GO:0046656">
    <property type="term" value="P:folic acid biosynthetic process"/>
    <property type="evidence" value="ECO:0007669"/>
    <property type="project" value="UniProtKB-KW"/>
</dbReference>
<evidence type="ECO:0000256" key="6">
    <source>
        <dbReference type="ARBA" id="ARBA00022777"/>
    </source>
</evidence>
<feature type="domain" description="7,8-dihydro-6-hydroxymethylpterin-pyrophosphokinase" evidence="9">
    <location>
        <begin position="83"/>
        <end position="94"/>
    </location>
</feature>
<dbReference type="PANTHER" id="PTHR43071">
    <property type="entry name" value="2-AMINO-4-HYDROXY-6-HYDROXYMETHYLDIHYDROPTERIDINE PYROPHOSPHOKINASE"/>
    <property type="match status" value="1"/>
</dbReference>
<name>A0A4R2JHZ4_9PSEU</name>
<reference evidence="10 11" key="1">
    <citation type="submission" date="2019-03" db="EMBL/GenBank/DDBJ databases">
        <title>Genomic Encyclopedia of Type Strains, Phase IV (KMG-IV): sequencing the most valuable type-strain genomes for metagenomic binning, comparative biology and taxonomic classification.</title>
        <authorList>
            <person name="Goeker M."/>
        </authorList>
    </citation>
    <scope>NUCLEOTIDE SEQUENCE [LARGE SCALE GENOMIC DNA]</scope>
    <source>
        <strain evidence="10 11">DSM 45934</strain>
    </source>
</reference>
<dbReference type="PANTHER" id="PTHR43071:SF1">
    <property type="entry name" value="2-AMINO-4-HYDROXY-6-HYDROXYMETHYLDIHYDROPTERIDINE PYROPHOSPHOKINASE"/>
    <property type="match status" value="1"/>
</dbReference>
<dbReference type="InterPro" id="IPR035907">
    <property type="entry name" value="Hppk_sf"/>
</dbReference>
<protein>
    <recommendedName>
        <fullName evidence="3">2-amino-4-hydroxy-6-hydroxymethyldihydropteridine diphosphokinase</fullName>
        <ecNumber evidence="3">2.7.6.3</ecNumber>
    </recommendedName>
</protein>
<organism evidence="10 11">
    <name type="scientific">Actinocrispum wychmicini</name>
    <dbReference type="NCBI Taxonomy" id="1213861"/>
    <lineage>
        <taxon>Bacteria</taxon>
        <taxon>Bacillati</taxon>
        <taxon>Actinomycetota</taxon>
        <taxon>Actinomycetes</taxon>
        <taxon>Pseudonocardiales</taxon>
        <taxon>Pseudonocardiaceae</taxon>
        <taxon>Actinocrispum</taxon>
    </lineage>
</organism>
<keyword evidence="6 10" id="KW-0418">Kinase</keyword>
<dbReference type="NCBIfam" id="TIGR01498">
    <property type="entry name" value="folK"/>
    <property type="match status" value="1"/>
</dbReference>
<evidence type="ECO:0000256" key="4">
    <source>
        <dbReference type="ARBA" id="ARBA00022679"/>
    </source>
</evidence>
<dbReference type="GO" id="GO:0003848">
    <property type="term" value="F:2-amino-4-hydroxy-6-hydroxymethyldihydropteridine diphosphokinase activity"/>
    <property type="evidence" value="ECO:0007669"/>
    <property type="project" value="UniProtKB-EC"/>
</dbReference>
<dbReference type="RefSeq" id="WP_132118415.1">
    <property type="nucleotide sequence ID" value="NZ_SLWS01000005.1"/>
</dbReference>
<keyword evidence="11" id="KW-1185">Reference proteome</keyword>
<evidence type="ECO:0000256" key="1">
    <source>
        <dbReference type="ARBA" id="ARBA00000198"/>
    </source>
</evidence>
<dbReference type="Proteomes" id="UP000295680">
    <property type="component" value="Unassembled WGS sequence"/>
</dbReference>
<evidence type="ECO:0000256" key="8">
    <source>
        <dbReference type="ARBA" id="ARBA00022909"/>
    </source>
</evidence>
<comment type="caution">
    <text evidence="10">The sequence shown here is derived from an EMBL/GenBank/DDBJ whole genome shotgun (WGS) entry which is preliminary data.</text>
</comment>
<dbReference type="SUPFAM" id="SSF55083">
    <property type="entry name" value="6-hydroxymethyl-7,8-dihydropterin pyrophosphokinase, HPPK"/>
    <property type="match status" value="1"/>
</dbReference>
<evidence type="ECO:0000313" key="11">
    <source>
        <dbReference type="Proteomes" id="UP000295680"/>
    </source>
</evidence>
<dbReference type="CDD" id="cd00483">
    <property type="entry name" value="HPPK"/>
    <property type="match status" value="1"/>
</dbReference>
<comment type="pathway">
    <text evidence="2">Cofactor biosynthesis; tetrahydrofolate biosynthesis; 2-amino-4-hydroxy-6-hydroxymethyl-7,8-dihydropteridine diphosphate from 7,8-dihydroneopterin triphosphate: step 4/4.</text>
</comment>
<keyword evidence="7" id="KW-0067">ATP-binding</keyword>
<dbReference type="EC" id="2.7.6.3" evidence="3"/>
<proteinExistence type="predicted"/>
<comment type="catalytic activity">
    <reaction evidence="1">
        <text>6-hydroxymethyl-7,8-dihydropterin + ATP = (7,8-dihydropterin-6-yl)methyl diphosphate + AMP + H(+)</text>
        <dbReference type="Rhea" id="RHEA:11412"/>
        <dbReference type="ChEBI" id="CHEBI:15378"/>
        <dbReference type="ChEBI" id="CHEBI:30616"/>
        <dbReference type="ChEBI" id="CHEBI:44841"/>
        <dbReference type="ChEBI" id="CHEBI:72950"/>
        <dbReference type="ChEBI" id="CHEBI:456215"/>
        <dbReference type="EC" id="2.7.6.3"/>
    </reaction>
</comment>